<dbReference type="RefSeq" id="WP_118045256.1">
    <property type="nucleotide sequence ID" value="NZ_QSJW01000004.1"/>
</dbReference>
<name>A0A414I8Y1_9FIRM</name>
<dbReference type="AlphaFoldDB" id="A0A414I8Y1"/>
<organism evidence="2 3">
    <name type="scientific">Blautia obeum</name>
    <dbReference type="NCBI Taxonomy" id="40520"/>
    <lineage>
        <taxon>Bacteria</taxon>
        <taxon>Bacillati</taxon>
        <taxon>Bacillota</taxon>
        <taxon>Clostridia</taxon>
        <taxon>Lachnospirales</taxon>
        <taxon>Lachnospiraceae</taxon>
        <taxon>Blautia</taxon>
    </lineage>
</organism>
<reference evidence="2 3" key="1">
    <citation type="submission" date="2018-08" db="EMBL/GenBank/DDBJ databases">
        <title>A genome reference for cultivated species of the human gut microbiota.</title>
        <authorList>
            <person name="Zou Y."/>
            <person name="Xue W."/>
            <person name="Luo G."/>
        </authorList>
    </citation>
    <scope>NUCLEOTIDE SEQUENCE [LARGE SCALE GENOMIC DNA]</scope>
    <source>
        <strain evidence="2 3">AM29-25AC</strain>
    </source>
</reference>
<evidence type="ECO:0000313" key="2">
    <source>
        <dbReference type="EMBL" id="RHE13230.1"/>
    </source>
</evidence>
<feature type="compositionally biased region" description="Basic and acidic residues" evidence="1">
    <location>
        <begin position="206"/>
        <end position="220"/>
    </location>
</feature>
<sequence>MATKLKGLEVGKVDFVDEGANQRADIKLLKGKNKAEETSDPEIGLFKRFLNWISGEVQKSATTFDEQINAVSMDAIRDEIWSVCYALQNSLNSILCDPELDSSGKQSAMDTSIEQFATAMKEYIPGWAGGTSAKIKKNLDAPDETDLPMVMKAHSNLEEIIQKSVETKGELEDMIKIDKSKMSAEERATYDELIKKFAVETNEEPSIEKKAPQKSEKEENPDVLDDDGAEKKTDTKKSFAPPEQNTDDDIYKGLHPLVREKLEALEKRAEETEDRELYAVAKKYEILGEKPEELAKTLKTLKSAGGTAYNDMIGVLDRNVAMVNNSGVFGEIGKSFSGGTAAVKKSAAEGKIDKIAKGLIEKDPSMPYNMALAKAWEAHPELVAEYENEAGY</sequence>
<evidence type="ECO:0000313" key="3">
    <source>
        <dbReference type="Proteomes" id="UP000284644"/>
    </source>
</evidence>
<gene>
    <name evidence="2" type="ORF">DW767_07720</name>
</gene>
<protein>
    <submittedName>
        <fullName evidence="2">Uncharacterized protein</fullName>
    </submittedName>
</protein>
<proteinExistence type="predicted"/>
<evidence type="ECO:0000256" key="1">
    <source>
        <dbReference type="SAM" id="MobiDB-lite"/>
    </source>
</evidence>
<comment type="caution">
    <text evidence="2">The sequence shown here is derived from an EMBL/GenBank/DDBJ whole genome shotgun (WGS) entry which is preliminary data.</text>
</comment>
<dbReference type="Proteomes" id="UP000284644">
    <property type="component" value="Unassembled WGS sequence"/>
</dbReference>
<dbReference type="EMBL" id="QSJW01000004">
    <property type="protein sequence ID" value="RHE13230.1"/>
    <property type="molecule type" value="Genomic_DNA"/>
</dbReference>
<accession>A0A414I8Y1</accession>
<feature type="region of interest" description="Disordered" evidence="1">
    <location>
        <begin position="202"/>
        <end position="252"/>
    </location>
</feature>